<evidence type="ECO:0000259" key="7">
    <source>
        <dbReference type="PROSITE" id="PS50888"/>
    </source>
</evidence>
<keyword evidence="9" id="KW-1185">Reference proteome</keyword>
<dbReference type="STRING" id="667725.A0A0L0GFM0"/>
<sequence>MTNEVVATGMDLPPQRGSLDMTALLHAAELLRLEEEGTLDPKTLASYGLDREKFYGCVAGSYRSRSVSESGLPIYGTTNQQHNDQQCSSTIEQSYNSGSSTHSTIGKTKKRSIKNREMHNLLEKNRRAHLKSCFDDLRDSIPGLEDGKQSTVLIIEKASKHITGLSTKHKQQLAEINRLRHLNQWCAEKLLELGGMDTDEFASVQYECTRSLLTPESETGSTHGSSSESHARQRTISESSASMNQHVLRTMNPGISSSTTGPTEQYPVGMVIPTSS</sequence>
<evidence type="ECO:0000256" key="2">
    <source>
        <dbReference type="ARBA" id="ARBA00023015"/>
    </source>
</evidence>
<dbReference type="InterPro" id="IPR036638">
    <property type="entry name" value="HLH_DNA-bd_sf"/>
</dbReference>
<protein>
    <recommendedName>
        <fullName evidence="7">BHLH domain-containing protein</fullName>
    </recommendedName>
</protein>
<feature type="compositionally biased region" description="Polar residues" evidence="6">
    <location>
        <begin position="234"/>
        <end position="263"/>
    </location>
</feature>
<dbReference type="OrthoDB" id="419455at2759"/>
<evidence type="ECO:0000313" key="8">
    <source>
        <dbReference type="EMBL" id="KNC87639.1"/>
    </source>
</evidence>
<feature type="region of interest" description="Disordered" evidence="6">
    <location>
        <begin position="213"/>
        <end position="276"/>
    </location>
</feature>
<dbReference type="GO" id="GO:0046983">
    <property type="term" value="F:protein dimerization activity"/>
    <property type="evidence" value="ECO:0007669"/>
    <property type="project" value="InterPro"/>
</dbReference>
<accession>A0A0L0GFM0</accession>
<evidence type="ECO:0000256" key="5">
    <source>
        <dbReference type="ARBA" id="ARBA00023242"/>
    </source>
</evidence>
<feature type="compositionally biased region" description="Low complexity" evidence="6">
    <location>
        <begin position="217"/>
        <end position="228"/>
    </location>
</feature>
<dbReference type="GO" id="GO:0000978">
    <property type="term" value="F:RNA polymerase II cis-regulatory region sequence-specific DNA binding"/>
    <property type="evidence" value="ECO:0007669"/>
    <property type="project" value="TreeGrafter"/>
</dbReference>
<dbReference type="GO" id="GO:0005634">
    <property type="term" value="C:nucleus"/>
    <property type="evidence" value="ECO:0007669"/>
    <property type="project" value="UniProtKB-SubCell"/>
</dbReference>
<organism evidence="8 9">
    <name type="scientific">Sphaeroforma arctica JP610</name>
    <dbReference type="NCBI Taxonomy" id="667725"/>
    <lineage>
        <taxon>Eukaryota</taxon>
        <taxon>Ichthyosporea</taxon>
        <taxon>Ichthyophonida</taxon>
        <taxon>Sphaeroforma</taxon>
    </lineage>
</organism>
<feature type="compositionally biased region" description="Polar residues" evidence="6">
    <location>
        <begin position="76"/>
        <end position="106"/>
    </location>
</feature>
<keyword evidence="3" id="KW-0238">DNA-binding</keyword>
<dbReference type="Gene3D" id="4.10.280.10">
    <property type="entry name" value="Helix-loop-helix DNA-binding domain"/>
    <property type="match status" value="1"/>
</dbReference>
<dbReference type="PANTHER" id="PTHR11969">
    <property type="entry name" value="MAX DIMERIZATION, MAD"/>
    <property type="match status" value="1"/>
</dbReference>
<dbReference type="PANTHER" id="PTHR11969:SF54">
    <property type="entry name" value="MAD-LIKE PROTEIN 1"/>
    <property type="match status" value="1"/>
</dbReference>
<name>A0A0L0GFM0_9EUKA</name>
<dbReference type="GO" id="GO:0000981">
    <property type="term" value="F:DNA-binding transcription factor activity, RNA polymerase II-specific"/>
    <property type="evidence" value="ECO:0007669"/>
    <property type="project" value="TreeGrafter"/>
</dbReference>
<gene>
    <name evidence="8" type="ORF">SARC_00269</name>
</gene>
<feature type="region of interest" description="Disordered" evidence="6">
    <location>
        <begin position="73"/>
        <end position="112"/>
    </location>
</feature>
<dbReference type="InterPro" id="IPR011598">
    <property type="entry name" value="bHLH_dom"/>
</dbReference>
<evidence type="ECO:0000256" key="1">
    <source>
        <dbReference type="ARBA" id="ARBA00004123"/>
    </source>
</evidence>
<keyword evidence="2" id="KW-0805">Transcription regulation</keyword>
<reference evidence="8 9" key="1">
    <citation type="submission" date="2011-02" db="EMBL/GenBank/DDBJ databases">
        <title>The Genome Sequence of Sphaeroforma arctica JP610.</title>
        <authorList>
            <consortium name="The Broad Institute Genome Sequencing Platform"/>
            <person name="Russ C."/>
            <person name="Cuomo C."/>
            <person name="Young S.K."/>
            <person name="Zeng Q."/>
            <person name="Gargeya S."/>
            <person name="Alvarado L."/>
            <person name="Berlin A."/>
            <person name="Chapman S.B."/>
            <person name="Chen Z."/>
            <person name="Freedman E."/>
            <person name="Gellesch M."/>
            <person name="Goldberg J."/>
            <person name="Griggs A."/>
            <person name="Gujja S."/>
            <person name="Heilman E."/>
            <person name="Heiman D."/>
            <person name="Howarth C."/>
            <person name="Mehta T."/>
            <person name="Neiman D."/>
            <person name="Pearson M."/>
            <person name="Roberts A."/>
            <person name="Saif S."/>
            <person name="Shea T."/>
            <person name="Shenoy N."/>
            <person name="Sisk P."/>
            <person name="Stolte C."/>
            <person name="Sykes S."/>
            <person name="White J."/>
            <person name="Yandava C."/>
            <person name="Burger G."/>
            <person name="Gray M.W."/>
            <person name="Holland P.W.H."/>
            <person name="King N."/>
            <person name="Lang F.B.F."/>
            <person name="Roger A.J."/>
            <person name="Ruiz-Trillo I."/>
            <person name="Haas B."/>
            <person name="Nusbaum C."/>
            <person name="Birren B."/>
        </authorList>
    </citation>
    <scope>NUCLEOTIDE SEQUENCE [LARGE SCALE GENOMIC DNA]</scope>
    <source>
        <strain evidence="8 9">JP610</strain>
    </source>
</reference>
<comment type="subcellular location">
    <subcellularLocation>
        <location evidence="1">Nucleus</location>
    </subcellularLocation>
</comment>
<keyword evidence="5" id="KW-0539">Nucleus</keyword>
<dbReference type="SMART" id="SM00353">
    <property type="entry name" value="HLH"/>
    <property type="match status" value="1"/>
</dbReference>
<keyword evidence="4" id="KW-0804">Transcription</keyword>
<dbReference type="eggNOG" id="KOG2483">
    <property type="taxonomic scope" value="Eukaryota"/>
</dbReference>
<evidence type="ECO:0000256" key="3">
    <source>
        <dbReference type="ARBA" id="ARBA00023125"/>
    </source>
</evidence>
<dbReference type="GeneID" id="25900773"/>
<dbReference type="AlphaFoldDB" id="A0A0L0GFM0"/>
<dbReference type="RefSeq" id="XP_014161541.1">
    <property type="nucleotide sequence ID" value="XM_014306066.1"/>
</dbReference>
<dbReference type="Pfam" id="PF00010">
    <property type="entry name" value="HLH"/>
    <property type="match status" value="1"/>
</dbReference>
<evidence type="ECO:0000256" key="6">
    <source>
        <dbReference type="SAM" id="MobiDB-lite"/>
    </source>
</evidence>
<dbReference type="EMBL" id="KQ241603">
    <property type="protein sequence ID" value="KNC87639.1"/>
    <property type="molecule type" value="Genomic_DNA"/>
</dbReference>
<evidence type="ECO:0000313" key="9">
    <source>
        <dbReference type="Proteomes" id="UP000054560"/>
    </source>
</evidence>
<evidence type="ECO:0000256" key="4">
    <source>
        <dbReference type="ARBA" id="ARBA00023163"/>
    </source>
</evidence>
<dbReference type="PROSITE" id="PS50888">
    <property type="entry name" value="BHLH"/>
    <property type="match status" value="1"/>
</dbReference>
<proteinExistence type="predicted"/>
<feature type="domain" description="BHLH" evidence="7">
    <location>
        <begin position="114"/>
        <end position="165"/>
    </location>
</feature>
<dbReference type="SUPFAM" id="SSF47459">
    <property type="entry name" value="HLH, helix-loop-helix DNA-binding domain"/>
    <property type="match status" value="1"/>
</dbReference>
<dbReference type="Proteomes" id="UP000054560">
    <property type="component" value="Unassembled WGS sequence"/>
</dbReference>